<keyword evidence="8" id="KW-0966">Cell projection</keyword>
<feature type="domain" description="Flagellar hook protein FlgE/F/G-like D1" evidence="7">
    <location>
        <begin position="86"/>
        <end position="152"/>
    </location>
</feature>
<evidence type="ECO:0000313" key="9">
    <source>
        <dbReference type="Proteomes" id="UP000241167"/>
    </source>
</evidence>
<evidence type="ECO:0000259" key="6">
    <source>
        <dbReference type="Pfam" id="PF06429"/>
    </source>
</evidence>
<dbReference type="Pfam" id="PF22692">
    <property type="entry name" value="LlgE_F_G_D1"/>
    <property type="match status" value="1"/>
</dbReference>
<dbReference type="Pfam" id="PF00460">
    <property type="entry name" value="Flg_bb_rod"/>
    <property type="match status" value="1"/>
</dbReference>
<dbReference type="Pfam" id="PF06429">
    <property type="entry name" value="Flg_bbr_C"/>
    <property type="match status" value="1"/>
</dbReference>
<keyword evidence="3 4" id="KW-0975">Bacterial flagellum</keyword>
<dbReference type="PANTHER" id="PTHR30435">
    <property type="entry name" value="FLAGELLAR PROTEIN"/>
    <property type="match status" value="1"/>
</dbReference>
<dbReference type="SUPFAM" id="SSF117143">
    <property type="entry name" value="Flagellar hook protein flgE"/>
    <property type="match status" value="1"/>
</dbReference>
<dbReference type="InterPro" id="IPR010930">
    <property type="entry name" value="Flg_bb/hook_C_dom"/>
</dbReference>
<dbReference type="InterPro" id="IPR037925">
    <property type="entry name" value="FlgE/F/G-like"/>
</dbReference>
<proteinExistence type="inferred from homology"/>
<evidence type="ECO:0000259" key="7">
    <source>
        <dbReference type="Pfam" id="PF22692"/>
    </source>
</evidence>
<gene>
    <name evidence="8" type="ORF">C7I55_06775</name>
</gene>
<evidence type="ECO:0000313" key="8">
    <source>
        <dbReference type="EMBL" id="PSJ41958.1"/>
    </source>
</evidence>
<evidence type="ECO:0000256" key="4">
    <source>
        <dbReference type="RuleBase" id="RU362116"/>
    </source>
</evidence>
<dbReference type="InterPro" id="IPR020013">
    <property type="entry name" value="Flagellar_FlgE/F/G"/>
</dbReference>
<name>A0A2P7QVG2_9SPHN</name>
<feature type="domain" description="Flagellar basal body rod protein N-terminal" evidence="5">
    <location>
        <begin position="13"/>
        <end position="35"/>
    </location>
</feature>
<dbReference type="OrthoDB" id="9804559at2"/>
<dbReference type="InterPro" id="IPR053967">
    <property type="entry name" value="LlgE_F_G-like_D1"/>
</dbReference>
<sequence length="247" mass="26359">MDVSAYVLLSHEQALRRRLDVAANNMANTSTVGFKREQPLFHEYVDKADEAQVKDAKNTSFVLDYGAVHDTAQGAFQATGNPLDVMIDGPGYFSVETPEGGVAYTRAGMLKVAESGDLVTSGGQRVLGENGQPINIPEEQRRALAVTGDGTIVGAGGAAGRIGITVFDDERGVDPRGDGMMNGQGGRLLTAAETRLKVGGLEGSNVQPIVETTAMVEILRSYQSSMRMTESLNELRKTAINRLGRIN</sequence>
<dbReference type="RefSeq" id="WP_106512123.1">
    <property type="nucleotide sequence ID" value="NZ_PXYI01000002.1"/>
</dbReference>
<dbReference type="GO" id="GO:0009425">
    <property type="term" value="C:bacterial-type flagellum basal body"/>
    <property type="evidence" value="ECO:0007669"/>
    <property type="project" value="UniProtKB-SubCell"/>
</dbReference>
<evidence type="ECO:0000256" key="1">
    <source>
        <dbReference type="ARBA" id="ARBA00004117"/>
    </source>
</evidence>
<dbReference type="NCBIfam" id="TIGR03506">
    <property type="entry name" value="FlgEFG_subfam"/>
    <property type="match status" value="1"/>
</dbReference>
<organism evidence="8 9">
    <name type="scientific">Allosphingosinicella deserti</name>
    <dbReference type="NCBI Taxonomy" id="2116704"/>
    <lineage>
        <taxon>Bacteria</taxon>
        <taxon>Pseudomonadati</taxon>
        <taxon>Pseudomonadota</taxon>
        <taxon>Alphaproteobacteria</taxon>
        <taxon>Sphingomonadales</taxon>
        <taxon>Sphingomonadaceae</taxon>
        <taxon>Allosphingosinicella</taxon>
    </lineage>
</organism>
<dbReference type="Proteomes" id="UP000241167">
    <property type="component" value="Unassembled WGS sequence"/>
</dbReference>
<dbReference type="AlphaFoldDB" id="A0A2P7QVG2"/>
<dbReference type="EMBL" id="PXYI01000002">
    <property type="protein sequence ID" value="PSJ41958.1"/>
    <property type="molecule type" value="Genomic_DNA"/>
</dbReference>
<dbReference type="GO" id="GO:0071978">
    <property type="term" value="P:bacterial-type flagellum-dependent swarming motility"/>
    <property type="evidence" value="ECO:0007669"/>
    <property type="project" value="TreeGrafter"/>
</dbReference>
<reference evidence="8 9" key="1">
    <citation type="submission" date="2018-03" db="EMBL/GenBank/DDBJ databases">
        <title>The draft genome of Sphingosinicella sp. GL-C-18.</title>
        <authorList>
            <person name="Liu L."/>
            <person name="Li L."/>
            <person name="Liang L."/>
            <person name="Zhang X."/>
            <person name="Wang T."/>
        </authorList>
    </citation>
    <scope>NUCLEOTIDE SEQUENCE [LARGE SCALE GENOMIC DNA]</scope>
    <source>
        <strain evidence="8 9">GL-C-18</strain>
    </source>
</reference>
<feature type="domain" description="Flagellar basal-body/hook protein C-terminal" evidence="6">
    <location>
        <begin position="199"/>
        <end position="241"/>
    </location>
</feature>
<keyword evidence="9" id="KW-1185">Reference proteome</keyword>
<dbReference type="InterPro" id="IPR001444">
    <property type="entry name" value="Flag_bb_rod_N"/>
</dbReference>
<keyword evidence="8" id="KW-0282">Flagellum</keyword>
<keyword evidence="8" id="KW-0969">Cilium</keyword>
<protein>
    <submittedName>
        <fullName evidence="8">Flagellar biosynthesis protein FlgF</fullName>
    </submittedName>
</protein>
<comment type="caution">
    <text evidence="8">The sequence shown here is derived from an EMBL/GenBank/DDBJ whole genome shotgun (WGS) entry which is preliminary data.</text>
</comment>
<comment type="similarity">
    <text evidence="2 4">Belongs to the flagella basal body rod proteins family.</text>
</comment>
<dbReference type="PANTHER" id="PTHR30435:SF19">
    <property type="entry name" value="FLAGELLAR BASAL-BODY ROD PROTEIN FLGG"/>
    <property type="match status" value="1"/>
</dbReference>
<evidence type="ECO:0000256" key="3">
    <source>
        <dbReference type="ARBA" id="ARBA00023143"/>
    </source>
</evidence>
<accession>A0A2P7QVG2</accession>
<comment type="subcellular location">
    <subcellularLocation>
        <location evidence="1 4">Bacterial flagellum basal body</location>
    </subcellularLocation>
</comment>
<evidence type="ECO:0000259" key="5">
    <source>
        <dbReference type="Pfam" id="PF00460"/>
    </source>
</evidence>
<evidence type="ECO:0000256" key="2">
    <source>
        <dbReference type="ARBA" id="ARBA00009677"/>
    </source>
</evidence>